<dbReference type="Pfam" id="PF04389">
    <property type="entry name" value="Peptidase_M28"/>
    <property type="match status" value="1"/>
</dbReference>
<dbReference type="AlphaFoldDB" id="A0A382G842"/>
<sequence>MPRNRTFICQTLYGIAALLALGVQSAFASVNYDDLRALAPESRLRETIGFLAGLDSRVTGYPGAEQATRYVQRQFTEIGLDDITLHKYDVSVPVEKGGFLQVEGDSPPIDLHGLWPNLVRTPTLPDGGLDGHLLYGGTGEYEELDGLDLKGAVVLLDFNSGDNWLNCAYLGAAAVVFSEPDSTVYLEGERKFLTMPLDLPRFWVTKAAGDQLRAAARTGVSQVHLEYRMDWERQPAWNVLGFIPGYDPLLQKDVIVIESYYDAMSVVPALAPGAEQAAGITGLLELARYFRAHPPARSVVFLATSAHHLAMRGIDDFIQRYLRDEDPFIDRMVIRRVVEASIANGFISAGDDGISYGVGSQTFVGKEG</sequence>
<protein>
    <recommendedName>
        <fullName evidence="1">Peptidase M28 domain-containing protein</fullName>
    </recommendedName>
</protein>
<proteinExistence type="predicted"/>
<organism evidence="2">
    <name type="scientific">marine metagenome</name>
    <dbReference type="NCBI Taxonomy" id="408172"/>
    <lineage>
        <taxon>unclassified sequences</taxon>
        <taxon>metagenomes</taxon>
        <taxon>ecological metagenomes</taxon>
    </lineage>
</organism>
<accession>A0A382G842</accession>
<evidence type="ECO:0000259" key="1">
    <source>
        <dbReference type="Pfam" id="PF04389"/>
    </source>
</evidence>
<gene>
    <name evidence="2" type="ORF">METZ01_LOCUS223829</name>
</gene>
<reference evidence="2" key="1">
    <citation type="submission" date="2018-05" db="EMBL/GenBank/DDBJ databases">
        <authorList>
            <person name="Lanie J.A."/>
            <person name="Ng W.-L."/>
            <person name="Kazmierczak K.M."/>
            <person name="Andrzejewski T.M."/>
            <person name="Davidsen T.M."/>
            <person name="Wayne K.J."/>
            <person name="Tettelin H."/>
            <person name="Glass J.I."/>
            <person name="Rusch D."/>
            <person name="Podicherti R."/>
            <person name="Tsui H.-C.T."/>
            <person name="Winkler M.E."/>
        </authorList>
    </citation>
    <scope>NUCLEOTIDE SEQUENCE</scope>
</reference>
<evidence type="ECO:0000313" key="2">
    <source>
        <dbReference type="EMBL" id="SVB70975.1"/>
    </source>
</evidence>
<dbReference type="InterPro" id="IPR046450">
    <property type="entry name" value="PA_dom_sf"/>
</dbReference>
<dbReference type="Gene3D" id="3.50.30.30">
    <property type="match status" value="1"/>
</dbReference>
<dbReference type="SUPFAM" id="SSF53187">
    <property type="entry name" value="Zn-dependent exopeptidases"/>
    <property type="match status" value="1"/>
</dbReference>
<dbReference type="Gene3D" id="3.40.630.10">
    <property type="entry name" value="Zn peptidases"/>
    <property type="match status" value="1"/>
</dbReference>
<name>A0A382G842_9ZZZZ</name>
<dbReference type="SUPFAM" id="SSF52025">
    <property type="entry name" value="PA domain"/>
    <property type="match status" value="1"/>
</dbReference>
<dbReference type="InterPro" id="IPR007484">
    <property type="entry name" value="Peptidase_M28"/>
</dbReference>
<feature type="domain" description="Peptidase M28" evidence="1">
    <location>
        <begin position="238"/>
        <end position="318"/>
    </location>
</feature>
<dbReference type="EMBL" id="UINC01053897">
    <property type="protein sequence ID" value="SVB70975.1"/>
    <property type="molecule type" value="Genomic_DNA"/>
</dbReference>
<feature type="non-terminal residue" evidence="2">
    <location>
        <position position="368"/>
    </location>
</feature>